<dbReference type="PANTHER" id="PTHR43594:SF1">
    <property type="entry name" value="QUERCETIN 2,3-DIOXYGENASE PA2418-RELATED"/>
    <property type="match status" value="1"/>
</dbReference>
<evidence type="ECO:0000256" key="3">
    <source>
        <dbReference type="RuleBase" id="RU003457"/>
    </source>
</evidence>
<reference evidence="6 7" key="1">
    <citation type="submission" date="2018-09" db="EMBL/GenBank/DDBJ databases">
        <title>Arachidicoccus sp. nov., a bacterium isolated from soil.</title>
        <authorList>
            <person name="Weon H.-Y."/>
            <person name="Kwon S.-W."/>
            <person name="Lee S.A."/>
        </authorList>
    </citation>
    <scope>NUCLEOTIDE SEQUENCE [LARGE SCALE GENOMIC DNA]</scope>
    <source>
        <strain evidence="6 7">KIS59-12</strain>
    </source>
</reference>
<comment type="cofactor">
    <cofactor evidence="2">
        <name>Fe cation</name>
        <dbReference type="ChEBI" id="CHEBI:24875"/>
    </cofactor>
    <text evidence="2">Binds 1 Fe cation per subunit.</text>
</comment>
<organism evidence="6 7">
    <name type="scientific">Arachidicoccus soli</name>
    <dbReference type="NCBI Taxonomy" id="2341117"/>
    <lineage>
        <taxon>Bacteria</taxon>
        <taxon>Pseudomonadati</taxon>
        <taxon>Bacteroidota</taxon>
        <taxon>Chitinophagia</taxon>
        <taxon>Chitinophagales</taxon>
        <taxon>Chitinophagaceae</taxon>
        <taxon>Arachidicoccus</taxon>
    </lineage>
</organism>
<feature type="domain" description="Pirin N-terminal" evidence="4">
    <location>
        <begin position="35"/>
        <end position="131"/>
    </location>
</feature>
<dbReference type="PIRSF" id="PIRSF006232">
    <property type="entry name" value="Pirin"/>
    <property type="match status" value="1"/>
</dbReference>
<protein>
    <submittedName>
        <fullName evidence="6">Pirin family protein</fullName>
    </submittedName>
</protein>
<dbReference type="InterPro" id="IPR012093">
    <property type="entry name" value="Pirin"/>
</dbReference>
<comment type="similarity">
    <text evidence="1 3">Belongs to the pirin family.</text>
</comment>
<dbReference type="KEGG" id="ark:D6B99_06415"/>
<proteinExistence type="inferred from homology"/>
<keyword evidence="7" id="KW-1185">Reference proteome</keyword>
<dbReference type="Pfam" id="PF05726">
    <property type="entry name" value="Pirin_C"/>
    <property type="match status" value="1"/>
</dbReference>
<dbReference type="Gene3D" id="2.60.120.10">
    <property type="entry name" value="Jelly Rolls"/>
    <property type="match status" value="2"/>
</dbReference>
<sequence>MMKKLIERIIPRPERPGMVGDGFRVFNFIPGANIVQRRISPFLMLDFNAAYDFGPSDHIRGVDVHPHKGFETVTIAYKGSVAHHDSAGNSGIINPGDVQWMTAGGGILHKEYHEENFSKKGGDFEMVQLWVNLPKKDKSVSAHYQGLTKEDITNVALPENAGEVNVIAGNFNGVSGVAKTYTPVNLFDIKLNGGGEVRFSLPANFNTAILVVNGSAEINEDKVSEHSFVLFKNEGTEISIKASEKAVLLVMSGEPIDEPIASYGPFVMNTQQEILEAINDFQNGKFGVLE</sequence>
<evidence type="ECO:0000313" key="6">
    <source>
        <dbReference type="EMBL" id="AYD47275.1"/>
    </source>
</evidence>
<feature type="binding site" evidence="2">
    <location>
        <position position="65"/>
    </location>
    <ligand>
        <name>Fe cation</name>
        <dbReference type="ChEBI" id="CHEBI:24875"/>
    </ligand>
</feature>
<keyword evidence="2" id="KW-0479">Metal-binding</keyword>
<dbReference type="GO" id="GO:0046872">
    <property type="term" value="F:metal ion binding"/>
    <property type="evidence" value="ECO:0007669"/>
    <property type="project" value="UniProtKB-KW"/>
</dbReference>
<dbReference type="InterPro" id="IPR003829">
    <property type="entry name" value="Pirin_N_dom"/>
</dbReference>
<feature type="domain" description="Pirin C-terminal" evidence="5">
    <location>
        <begin position="187"/>
        <end position="287"/>
    </location>
</feature>
<feature type="binding site" evidence="2">
    <location>
        <position position="109"/>
    </location>
    <ligand>
        <name>Fe cation</name>
        <dbReference type="ChEBI" id="CHEBI:24875"/>
    </ligand>
</feature>
<evidence type="ECO:0000259" key="5">
    <source>
        <dbReference type="Pfam" id="PF05726"/>
    </source>
</evidence>
<dbReference type="AlphaFoldDB" id="A0A386HN96"/>
<evidence type="ECO:0000256" key="1">
    <source>
        <dbReference type="ARBA" id="ARBA00008416"/>
    </source>
</evidence>
<dbReference type="OrthoDB" id="321327at2"/>
<feature type="binding site" evidence="2">
    <location>
        <position position="111"/>
    </location>
    <ligand>
        <name>Fe cation</name>
        <dbReference type="ChEBI" id="CHEBI:24875"/>
    </ligand>
</feature>
<dbReference type="SUPFAM" id="SSF51182">
    <property type="entry name" value="RmlC-like cupins"/>
    <property type="match status" value="1"/>
</dbReference>
<dbReference type="EMBL" id="CP032489">
    <property type="protein sequence ID" value="AYD47275.1"/>
    <property type="molecule type" value="Genomic_DNA"/>
</dbReference>
<keyword evidence="2" id="KW-0408">Iron</keyword>
<dbReference type="InterPro" id="IPR008778">
    <property type="entry name" value="Pirin_C_dom"/>
</dbReference>
<dbReference type="InterPro" id="IPR011051">
    <property type="entry name" value="RmlC_Cupin_sf"/>
</dbReference>
<feature type="binding site" evidence="2">
    <location>
        <position position="67"/>
    </location>
    <ligand>
        <name>Fe cation</name>
        <dbReference type="ChEBI" id="CHEBI:24875"/>
    </ligand>
</feature>
<dbReference type="InterPro" id="IPR014710">
    <property type="entry name" value="RmlC-like_jellyroll"/>
</dbReference>
<accession>A0A386HN96</accession>
<dbReference type="Pfam" id="PF02678">
    <property type="entry name" value="Pirin"/>
    <property type="match status" value="1"/>
</dbReference>
<evidence type="ECO:0000313" key="7">
    <source>
        <dbReference type="Proteomes" id="UP000266118"/>
    </source>
</evidence>
<evidence type="ECO:0000256" key="2">
    <source>
        <dbReference type="PIRSR" id="PIRSR006232-1"/>
    </source>
</evidence>
<dbReference type="CDD" id="cd02247">
    <property type="entry name" value="cupin_pirin_C"/>
    <property type="match status" value="1"/>
</dbReference>
<gene>
    <name evidence="6" type="ORF">D6B99_06415</name>
</gene>
<name>A0A386HN96_9BACT</name>
<dbReference type="PANTHER" id="PTHR43594">
    <property type="entry name" value="QUERCETIN 2,3-DIOXYGENASE"/>
    <property type="match status" value="1"/>
</dbReference>
<dbReference type="InterPro" id="IPR053186">
    <property type="entry name" value="QDO-related"/>
</dbReference>
<dbReference type="CDD" id="cd02909">
    <property type="entry name" value="cupin_pirin_N"/>
    <property type="match status" value="1"/>
</dbReference>
<evidence type="ECO:0000259" key="4">
    <source>
        <dbReference type="Pfam" id="PF02678"/>
    </source>
</evidence>
<dbReference type="Proteomes" id="UP000266118">
    <property type="component" value="Chromosome"/>
</dbReference>